<gene>
    <name evidence="2" type="ORF">AMORRO_LOCUS8080</name>
</gene>
<reference evidence="2" key="1">
    <citation type="submission" date="2021-06" db="EMBL/GenBank/DDBJ databases">
        <authorList>
            <person name="Kallberg Y."/>
            <person name="Tangrot J."/>
            <person name="Rosling A."/>
        </authorList>
    </citation>
    <scope>NUCLEOTIDE SEQUENCE</scope>
    <source>
        <strain evidence="2">CL551</strain>
    </source>
</reference>
<name>A0A9N9GK81_9GLOM</name>
<evidence type="ECO:0000256" key="1">
    <source>
        <dbReference type="SAM" id="MobiDB-lite"/>
    </source>
</evidence>
<evidence type="ECO:0000313" key="3">
    <source>
        <dbReference type="Proteomes" id="UP000789342"/>
    </source>
</evidence>
<comment type="caution">
    <text evidence="2">The sequence shown here is derived from an EMBL/GenBank/DDBJ whole genome shotgun (WGS) entry which is preliminary data.</text>
</comment>
<dbReference type="EMBL" id="CAJVPV010006637">
    <property type="protein sequence ID" value="CAG8607845.1"/>
    <property type="molecule type" value="Genomic_DNA"/>
</dbReference>
<dbReference type="Proteomes" id="UP000789342">
    <property type="component" value="Unassembled WGS sequence"/>
</dbReference>
<accession>A0A9N9GK81</accession>
<dbReference type="AlphaFoldDB" id="A0A9N9GK81"/>
<protein>
    <submittedName>
        <fullName evidence="2">17917_t:CDS:1</fullName>
    </submittedName>
</protein>
<feature type="region of interest" description="Disordered" evidence="1">
    <location>
        <begin position="17"/>
        <end position="36"/>
    </location>
</feature>
<proteinExistence type="predicted"/>
<organism evidence="2 3">
    <name type="scientific">Acaulospora morrowiae</name>
    <dbReference type="NCBI Taxonomy" id="94023"/>
    <lineage>
        <taxon>Eukaryota</taxon>
        <taxon>Fungi</taxon>
        <taxon>Fungi incertae sedis</taxon>
        <taxon>Mucoromycota</taxon>
        <taxon>Glomeromycotina</taxon>
        <taxon>Glomeromycetes</taxon>
        <taxon>Diversisporales</taxon>
        <taxon>Acaulosporaceae</taxon>
        <taxon>Acaulospora</taxon>
    </lineage>
</organism>
<sequence>QSEEEGDMNAYVVRDTIPTRRGRPKCKPESSLDGSNRVSKIRRAANPVELMKINI</sequence>
<feature type="non-terminal residue" evidence="2">
    <location>
        <position position="1"/>
    </location>
</feature>
<evidence type="ECO:0000313" key="2">
    <source>
        <dbReference type="EMBL" id="CAG8607845.1"/>
    </source>
</evidence>
<keyword evidence="3" id="KW-1185">Reference proteome</keyword>